<dbReference type="Pfam" id="PF04157">
    <property type="entry name" value="EAP30"/>
    <property type="match status" value="1"/>
</dbReference>
<dbReference type="GeneID" id="15805270"/>
<protein>
    <submittedName>
        <fullName evidence="2">Uncharacterized protein</fullName>
    </submittedName>
</protein>
<evidence type="ECO:0000313" key="2">
    <source>
        <dbReference type="EMBL" id="AFZ80693.1"/>
    </source>
</evidence>
<sequence length="249" mass="28651">MKRGVGYSRVLNRNRDRDRIEKVSGRILEEKLDSLANVCNDLQESLKTFIKKHKKNINQDPEFRLKFLEMCSLLDVDPLCSNNGYWSKILGLSSFYTELLMKILEISINTRFVNGGLCRINTILSILSVKYNINTQDIKRAVEMSKIFGESSARILSIGGETFVVTSSINMNTDHIKVLDFASKVKRGISIQDVSSELNWTRERSFTILNFFIQQQVAWIDLNMQNEVDSCIILSNANTLYWFPSFLEI</sequence>
<dbReference type="OrthoDB" id="283883at2759"/>
<proteinExistence type="inferred from homology"/>
<dbReference type="InterPro" id="IPR040608">
    <property type="entry name" value="Snf8/Vps36"/>
</dbReference>
<dbReference type="Gene3D" id="6.10.140.180">
    <property type="match status" value="1"/>
</dbReference>
<dbReference type="GO" id="GO:0043328">
    <property type="term" value="P:protein transport to vacuole involved in ubiquitin-dependent protein catabolic process via the multivesicular body sorting pathway"/>
    <property type="evidence" value="ECO:0007669"/>
    <property type="project" value="TreeGrafter"/>
</dbReference>
<dbReference type="Proteomes" id="UP000031512">
    <property type="component" value="Chromosome 3"/>
</dbReference>
<dbReference type="SUPFAM" id="SSF46785">
    <property type="entry name" value="Winged helix' DNA-binding domain"/>
    <property type="match status" value="2"/>
</dbReference>
<dbReference type="InterPro" id="IPR036388">
    <property type="entry name" value="WH-like_DNA-bd_sf"/>
</dbReference>
<gene>
    <name evidence="2" type="ORF">BEWA_001000</name>
</gene>
<dbReference type="PANTHER" id="PTHR12806:SF0">
    <property type="entry name" value="VACUOLAR-SORTING PROTEIN SNF8"/>
    <property type="match status" value="1"/>
</dbReference>
<dbReference type="RefSeq" id="XP_004830359.1">
    <property type="nucleotide sequence ID" value="XM_004830302.1"/>
</dbReference>
<dbReference type="eggNOG" id="KOG3341">
    <property type="taxonomic scope" value="Eukaryota"/>
</dbReference>
<reference evidence="2 3" key="1">
    <citation type="journal article" date="2012" name="BMC Genomics">
        <title>Comparative genomic analysis and phylogenetic position of Theileria equi.</title>
        <authorList>
            <person name="Kappmeyer L.S."/>
            <person name="Thiagarajan M."/>
            <person name="Herndon D.R."/>
            <person name="Ramsay J.D."/>
            <person name="Caler E."/>
            <person name="Djikeng A."/>
            <person name="Gillespie J.J."/>
            <person name="Lau A.O."/>
            <person name="Roalson E.H."/>
            <person name="Silva J.C."/>
            <person name="Silva M.G."/>
            <person name="Suarez C.E."/>
            <person name="Ueti M.W."/>
            <person name="Nene V.M."/>
            <person name="Mealey R.H."/>
            <person name="Knowles D.P."/>
            <person name="Brayton K.A."/>
        </authorList>
    </citation>
    <scope>NUCLEOTIDE SEQUENCE [LARGE SCALE GENOMIC DNA]</scope>
    <source>
        <strain evidence="2 3">WA</strain>
    </source>
</reference>
<organism evidence="2 3">
    <name type="scientific">Theileria equi strain WA</name>
    <dbReference type="NCBI Taxonomy" id="1537102"/>
    <lineage>
        <taxon>Eukaryota</taxon>
        <taxon>Sar</taxon>
        <taxon>Alveolata</taxon>
        <taxon>Apicomplexa</taxon>
        <taxon>Aconoidasida</taxon>
        <taxon>Piroplasmida</taxon>
        <taxon>Theileriidae</taxon>
        <taxon>Theileria</taxon>
    </lineage>
</organism>
<evidence type="ECO:0000256" key="1">
    <source>
        <dbReference type="ARBA" id="ARBA00009834"/>
    </source>
</evidence>
<name>L0AZJ9_THEEQ</name>
<dbReference type="KEGG" id="beq:BEWA_001000"/>
<dbReference type="STRING" id="1537102.L0AZJ9"/>
<dbReference type="InterPro" id="IPR036390">
    <property type="entry name" value="WH_DNA-bd_sf"/>
</dbReference>
<accession>L0AZJ9</accession>
<dbReference type="AlphaFoldDB" id="L0AZJ9"/>
<comment type="similarity">
    <text evidence="1">Belongs to the SNF8 family.</text>
</comment>
<dbReference type="Gene3D" id="1.10.10.10">
    <property type="entry name" value="Winged helix-like DNA-binding domain superfamily/Winged helix DNA-binding domain"/>
    <property type="match status" value="2"/>
</dbReference>
<keyword evidence="3" id="KW-1185">Reference proteome</keyword>
<dbReference type="PANTHER" id="PTHR12806">
    <property type="entry name" value="EAP30 SUBUNIT OF ELL COMPLEX"/>
    <property type="match status" value="1"/>
</dbReference>
<evidence type="ECO:0000313" key="3">
    <source>
        <dbReference type="Proteomes" id="UP000031512"/>
    </source>
</evidence>
<dbReference type="GO" id="GO:0000814">
    <property type="term" value="C:ESCRT II complex"/>
    <property type="evidence" value="ECO:0007669"/>
    <property type="project" value="InterPro"/>
</dbReference>
<dbReference type="EMBL" id="CP001670">
    <property type="protein sequence ID" value="AFZ80693.1"/>
    <property type="molecule type" value="Genomic_DNA"/>
</dbReference>
<dbReference type="VEuPathDB" id="PiroplasmaDB:BEWA_001000"/>
<dbReference type="InterPro" id="IPR016689">
    <property type="entry name" value="ESCRT-2_cplx_Snf8"/>
</dbReference>